<evidence type="ECO:0000313" key="1">
    <source>
        <dbReference type="EMBL" id="AES64074.1"/>
    </source>
</evidence>
<dbReference type="PaxDb" id="3880-AES64074"/>
<name>G7ILU7_MEDTR</name>
<reference evidence="1 3" key="2">
    <citation type="journal article" date="2014" name="BMC Genomics">
        <title>An improved genome release (version Mt4.0) for the model legume Medicago truncatula.</title>
        <authorList>
            <person name="Tang H."/>
            <person name="Krishnakumar V."/>
            <person name="Bidwell S."/>
            <person name="Rosen B."/>
            <person name="Chan A."/>
            <person name="Zhou S."/>
            <person name="Gentzbittel L."/>
            <person name="Childs K.L."/>
            <person name="Yandell M."/>
            <person name="Gundlach H."/>
            <person name="Mayer K.F."/>
            <person name="Schwartz D.C."/>
            <person name="Town C.D."/>
        </authorList>
    </citation>
    <scope>GENOME REANNOTATION</scope>
    <source>
        <strain evidence="2 3">cv. Jemalong A17</strain>
    </source>
</reference>
<dbReference type="AlphaFoldDB" id="G7ILU7"/>
<gene>
    <name evidence="1" type="ordered locus">MTR_2g018020</name>
</gene>
<proteinExistence type="predicted"/>
<organism evidence="1 3">
    <name type="scientific">Medicago truncatula</name>
    <name type="common">Barrel medic</name>
    <name type="synonym">Medicago tribuloides</name>
    <dbReference type="NCBI Taxonomy" id="3880"/>
    <lineage>
        <taxon>Eukaryota</taxon>
        <taxon>Viridiplantae</taxon>
        <taxon>Streptophyta</taxon>
        <taxon>Embryophyta</taxon>
        <taxon>Tracheophyta</taxon>
        <taxon>Spermatophyta</taxon>
        <taxon>Magnoliopsida</taxon>
        <taxon>eudicotyledons</taxon>
        <taxon>Gunneridae</taxon>
        <taxon>Pentapetalae</taxon>
        <taxon>rosids</taxon>
        <taxon>fabids</taxon>
        <taxon>Fabales</taxon>
        <taxon>Fabaceae</taxon>
        <taxon>Papilionoideae</taxon>
        <taxon>50 kb inversion clade</taxon>
        <taxon>NPAAA clade</taxon>
        <taxon>Hologalegina</taxon>
        <taxon>IRL clade</taxon>
        <taxon>Trifolieae</taxon>
        <taxon>Medicago</taxon>
    </lineage>
</organism>
<evidence type="ECO:0000313" key="3">
    <source>
        <dbReference type="Proteomes" id="UP000002051"/>
    </source>
</evidence>
<protein>
    <submittedName>
        <fullName evidence="1 2">Uncharacterized protein</fullName>
    </submittedName>
</protein>
<dbReference type="HOGENOM" id="CLU_3109384_0_0_1"/>
<dbReference type="EnsemblPlants" id="AES64074">
    <property type="protein sequence ID" value="AES64074"/>
    <property type="gene ID" value="MTR_2g018020"/>
</dbReference>
<keyword evidence="3" id="KW-1185">Reference proteome</keyword>
<evidence type="ECO:0000313" key="2">
    <source>
        <dbReference type="EnsemblPlants" id="AES64074"/>
    </source>
</evidence>
<accession>G7ILU7</accession>
<reference evidence="2" key="3">
    <citation type="submission" date="2015-04" db="UniProtKB">
        <authorList>
            <consortium name="EnsemblPlants"/>
        </authorList>
    </citation>
    <scope>IDENTIFICATION</scope>
    <source>
        <strain evidence="2">cv. Jemalong A17</strain>
    </source>
</reference>
<sequence>MGKDMPHLTSPVPNISYQENQAWNDTTIIIKETCMCVIKTLKFPFKRGLWS</sequence>
<dbReference type="EMBL" id="CM001218">
    <property type="protein sequence ID" value="AES64074.1"/>
    <property type="molecule type" value="Genomic_DNA"/>
</dbReference>
<dbReference type="Proteomes" id="UP000002051">
    <property type="component" value="Chromosome 2"/>
</dbReference>
<reference evidence="1 3" key="1">
    <citation type="journal article" date="2011" name="Nature">
        <title>The Medicago genome provides insight into the evolution of rhizobial symbioses.</title>
        <authorList>
            <person name="Young N.D."/>
            <person name="Debelle F."/>
            <person name="Oldroyd G.E."/>
            <person name="Geurts R."/>
            <person name="Cannon S.B."/>
            <person name="Udvardi M.K."/>
            <person name="Benedito V.A."/>
            <person name="Mayer K.F."/>
            <person name="Gouzy J."/>
            <person name="Schoof H."/>
            <person name="Van de Peer Y."/>
            <person name="Proost S."/>
            <person name="Cook D.R."/>
            <person name="Meyers B.C."/>
            <person name="Spannagl M."/>
            <person name="Cheung F."/>
            <person name="De Mita S."/>
            <person name="Krishnakumar V."/>
            <person name="Gundlach H."/>
            <person name="Zhou S."/>
            <person name="Mudge J."/>
            <person name="Bharti A.K."/>
            <person name="Murray J.D."/>
            <person name="Naoumkina M.A."/>
            <person name="Rosen B."/>
            <person name="Silverstein K.A."/>
            <person name="Tang H."/>
            <person name="Rombauts S."/>
            <person name="Zhao P.X."/>
            <person name="Zhou P."/>
            <person name="Barbe V."/>
            <person name="Bardou P."/>
            <person name="Bechner M."/>
            <person name="Bellec A."/>
            <person name="Berger A."/>
            <person name="Berges H."/>
            <person name="Bidwell S."/>
            <person name="Bisseling T."/>
            <person name="Choisne N."/>
            <person name="Couloux A."/>
            <person name="Denny R."/>
            <person name="Deshpande S."/>
            <person name="Dai X."/>
            <person name="Doyle J.J."/>
            <person name="Dudez A.M."/>
            <person name="Farmer A.D."/>
            <person name="Fouteau S."/>
            <person name="Franken C."/>
            <person name="Gibelin C."/>
            <person name="Gish J."/>
            <person name="Goldstein S."/>
            <person name="Gonzalez A.J."/>
            <person name="Green P.J."/>
            <person name="Hallab A."/>
            <person name="Hartog M."/>
            <person name="Hua A."/>
            <person name="Humphray S.J."/>
            <person name="Jeong D.H."/>
            <person name="Jing Y."/>
            <person name="Jocker A."/>
            <person name="Kenton S.M."/>
            <person name="Kim D.J."/>
            <person name="Klee K."/>
            <person name="Lai H."/>
            <person name="Lang C."/>
            <person name="Lin S."/>
            <person name="Macmil S.L."/>
            <person name="Magdelenat G."/>
            <person name="Matthews L."/>
            <person name="McCorrison J."/>
            <person name="Monaghan E.L."/>
            <person name="Mun J.H."/>
            <person name="Najar F.Z."/>
            <person name="Nicholson C."/>
            <person name="Noirot C."/>
            <person name="O'Bleness M."/>
            <person name="Paule C.R."/>
            <person name="Poulain J."/>
            <person name="Prion F."/>
            <person name="Qin B."/>
            <person name="Qu C."/>
            <person name="Retzel E.F."/>
            <person name="Riddle C."/>
            <person name="Sallet E."/>
            <person name="Samain S."/>
            <person name="Samson N."/>
            <person name="Sanders I."/>
            <person name="Saurat O."/>
            <person name="Scarpelli C."/>
            <person name="Schiex T."/>
            <person name="Segurens B."/>
            <person name="Severin A.J."/>
            <person name="Sherrier D.J."/>
            <person name="Shi R."/>
            <person name="Sims S."/>
            <person name="Singer S.R."/>
            <person name="Sinharoy S."/>
            <person name="Sterck L."/>
            <person name="Viollet A."/>
            <person name="Wang B.B."/>
            <person name="Wang K."/>
            <person name="Wang M."/>
            <person name="Wang X."/>
            <person name="Warfsmann J."/>
            <person name="Weissenbach J."/>
            <person name="White D.D."/>
            <person name="White J.D."/>
            <person name="Wiley G.B."/>
            <person name="Wincker P."/>
            <person name="Xing Y."/>
            <person name="Yang L."/>
            <person name="Yao Z."/>
            <person name="Ying F."/>
            <person name="Zhai J."/>
            <person name="Zhou L."/>
            <person name="Zuber A."/>
            <person name="Denarie J."/>
            <person name="Dixon R.A."/>
            <person name="May G.D."/>
            <person name="Schwartz D.C."/>
            <person name="Rogers J."/>
            <person name="Quetier F."/>
            <person name="Town C.D."/>
            <person name="Roe B.A."/>
        </authorList>
    </citation>
    <scope>NUCLEOTIDE SEQUENCE [LARGE SCALE GENOMIC DNA]</scope>
    <source>
        <strain evidence="1">A17</strain>
        <strain evidence="2 3">cv. Jemalong A17</strain>
    </source>
</reference>